<accession>A0A5J4U453</accession>
<evidence type="ECO:0000313" key="2">
    <source>
        <dbReference type="Proteomes" id="UP000324800"/>
    </source>
</evidence>
<dbReference type="Proteomes" id="UP000324800">
    <property type="component" value="Unassembled WGS sequence"/>
</dbReference>
<organism evidence="1 2">
    <name type="scientific">Streblomastix strix</name>
    <dbReference type="NCBI Taxonomy" id="222440"/>
    <lineage>
        <taxon>Eukaryota</taxon>
        <taxon>Metamonada</taxon>
        <taxon>Preaxostyla</taxon>
        <taxon>Oxymonadida</taxon>
        <taxon>Streblomastigidae</taxon>
        <taxon>Streblomastix</taxon>
    </lineage>
</organism>
<evidence type="ECO:0000313" key="1">
    <source>
        <dbReference type="EMBL" id="KAA6364920.1"/>
    </source>
</evidence>
<gene>
    <name evidence="1" type="ORF">EZS28_039553</name>
</gene>
<protein>
    <submittedName>
        <fullName evidence="1">Uncharacterized protein</fullName>
    </submittedName>
</protein>
<comment type="caution">
    <text evidence="1">The sequence shown here is derived from an EMBL/GenBank/DDBJ whole genome shotgun (WGS) entry which is preliminary data.</text>
</comment>
<name>A0A5J4U453_9EUKA</name>
<dbReference type="AlphaFoldDB" id="A0A5J4U453"/>
<proteinExistence type="predicted"/>
<reference evidence="1 2" key="1">
    <citation type="submission" date="2019-03" db="EMBL/GenBank/DDBJ databases">
        <title>Single cell metagenomics reveals metabolic interactions within the superorganism composed of flagellate Streblomastix strix and complex community of Bacteroidetes bacteria on its surface.</title>
        <authorList>
            <person name="Treitli S.C."/>
            <person name="Kolisko M."/>
            <person name="Husnik F."/>
            <person name="Keeling P."/>
            <person name="Hampl V."/>
        </authorList>
    </citation>
    <scope>NUCLEOTIDE SEQUENCE [LARGE SCALE GENOMIC DNA]</scope>
    <source>
        <strain evidence="1">ST1C</strain>
    </source>
</reference>
<dbReference type="EMBL" id="SNRW01021061">
    <property type="protein sequence ID" value="KAA6364920.1"/>
    <property type="molecule type" value="Genomic_DNA"/>
</dbReference>
<sequence length="101" mass="11878">MDMQQLNQGKDVQDIVFGDMDCLLEVNNKEINKQIQCEDSKEVKDHLTKQEDKETLTKMDKQNHSEYFTEVDTPPVKQKKRLRCKIDKKSNAKLAEHRNSN</sequence>